<feature type="domain" description="SCD" evidence="3">
    <location>
        <begin position="333"/>
        <end position="423"/>
    </location>
</feature>
<evidence type="ECO:0000259" key="3">
    <source>
        <dbReference type="PROSITE" id="PS51425"/>
    </source>
</evidence>
<dbReference type="eggNOG" id="KOG2011">
    <property type="taxonomic scope" value="Eukaryota"/>
</dbReference>
<dbReference type="Pfam" id="PF21581">
    <property type="entry name" value="SCD"/>
    <property type="match status" value="1"/>
</dbReference>
<organism evidence="5">
    <name type="scientific">Candida tenuis (strain ATCC 10573 / BCRC 21748 / CBS 615 / JCM 9827 / NBRC 10315 / NRRL Y-1498 / VKM Y-70)</name>
    <name type="common">Yeast</name>
    <name type="synonym">Yamadazyma tenuis</name>
    <dbReference type="NCBI Taxonomy" id="590646"/>
    <lineage>
        <taxon>Eukaryota</taxon>
        <taxon>Fungi</taxon>
        <taxon>Dikarya</taxon>
        <taxon>Ascomycota</taxon>
        <taxon>Saccharomycotina</taxon>
        <taxon>Pichiomycetes</taxon>
        <taxon>Debaryomycetaceae</taxon>
        <taxon>Yamadazyma</taxon>
    </lineage>
</organism>
<evidence type="ECO:0000256" key="1">
    <source>
        <dbReference type="SAM" id="Coils"/>
    </source>
</evidence>
<dbReference type="GO" id="GO:0008278">
    <property type="term" value="C:cohesin complex"/>
    <property type="evidence" value="ECO:0007669"/>
    <property type="project" value="TreeGrafter"/>
</dbReference>
<feature type="compositionally biased region" description="Acidic residues" evidence="2">
    <location>
        <begin position="32"/>
        <end position="47"/>
    </location>
</feature>
<dbReference type="SUPFAM" id="SSF48371">
    <property type="entry name" value="ARM repeat"/>
    <property type="match status" value="1"/>
</dbReference>
<dbReference type="GO" id="GO:0003682">
    <property type="term" value="F:chromatin binding"/>
    <property type="evidence" value="ECO:0007669"/>
    <property type="project" value="TreeGrafter"/>
</dbReference>
<dbReference type="Gene3D" id="1.25.10.10">
    <property type="entry name" value="Leucine-rich Repeat Variant"/>
    <property type="match status" value="1"/>
</dbReference>
<dbReference type="InterPro" id="IPR039662">
    <property type="entry name" value="Cohesin_Scc3/SA"/>
</dbReference>
<feature type="coiled-coil region" evidence="1">
    <location>
        <begin position="276"/>
        <end position="310"/>
    </location>
</feature>
<dbReference type="GO" id="GO:0000785">
    <property type="term" value="C:chromatin"/>
    <property type="evidence" value="ECO:0007669"/>
    <property type="project" value="TreeGrafter"/>
</dbReference>
<dbReference type="PANTHER" id="PTHR11199:SF0">
    <property type="entry name" value="LD34181P-RELATED"/>
    <property type="match status" value="1"/>
</dbReference>
<dbReference type="InterPro" id="IPR016024">
    <property type="entry name" value="ARM-type_fold"/>
</dbReference>
<dbReference type="GeneID" id="18249042"/>
<dbReference type="PROSITE" id="PS51425">
    <property type="entry name" value="SCD"/>
    <property type="match status" value="1"/>
</dbReference>
<feature type="compositionally biased region" description="Basic residues" evidence="2">
    <location>
        <begin position="1"/>
        <end position="19"/>
    </location>
</feature>
<evidence type="ECO:0000256" key="2">
    <source>
        <dbReference type="SAM" id="MobiDB-lite"/>
    </source>
</evidence>
<keyword evidence="1" id="KW-0175">Coiled coil</keyword>
<accession>G3B7V4</accession>
<gene>
    <name evidence="4" type="ORF">CANTEDRAFT_124639</name>
</gene>
<keyword evidence="5" id="KW-1185">Reference proteome</keyword>
<dbReference type="GO" id="GO:0007062">
    <property type="term" value="P:sister chromatid cohesion"/>
    <property type="evidence" value="ECO:0007669"/>
    <property type="project" value="UniProtKB-ARBA"/>
</dbReference>
<sequence>MVAATRTRHPQRQVRKGKRYNVDELISANAGVDEESDIEENDSGSEDEQARLSESQAESEDDDEYISPGRKKRRTAGSNKSSKKTKIQRRIPQTAEELGDDFEENKLYRALSDPDASIERLALDWIEEYSIGGQNGSIECVTTLVNLILRCCGCIHLLQPHDLSNLSSAKETIGELEIAFRSQKSHEYPFISNNKNLKFFKANVVEFFEEIVALSHKKGLLYIERGTSEEGESLASPLVNQVFTWLFTLTTCPIRPLRYVATTVLLVIQTQLSRAFSEVNGLLEKHQRQLSNLRKAKRKQKAQIDTVQNIVEDFNHKNETLKEYFSDVTDVVFANRYHDIDPMLRQECASALGEWMLTASDVFLQSSYLKFYGWLLSDPNNSVRSEVTKVLHKLYKQQASLGGEGYPSLRVFSDKFKGQMIKMCQIDQDPHVRSYLTLILQEMIKLDYLEYSEQTQIISSFMVS</sequence>
<feature type="compositionally biased region" description="Basic residues" evidence="2">
    <location>
        <begin position="69"/>
        <end position="89"/>
    </location>
</feature>
<protein>
    <recommendedName>
        <fullName evidence="3">SCD domain-containing protein</fullName>
    </recommendedName>
</protein>
<dbReference type="STRING" id="590646.G3B7V4"/>
<dbReference type="AlphaFoldDB" id="G3B7V4"/>
<dbReference type="InterPro" id="IPR011989">
    <property type="entry name" value="ARM-like"/>
</dbReference>
<dbReference type="InterPro" id="IPR020839">
    <property type="entry name" value="SCD"/>
</dbReference>
<dbReference type="Proteomes" id="UP000000707">
    <property type="component" value="Unassembled WGS sequence"/>
</dbReference>
<evidence type="ECO:0000313" key="4">
    <source>
        <dbReference type="EMBL" id="EGV61665.1"/>
    </source>
</evidence>
<feature type="region of interest" description="Disordered" evidence="2">
    <location>
        <begin position="1"/>
        <end position="98"/>
    </location>
</feature>
<dbReference type="HOGENOM" id="CLU_589962_0_0_1"/>
<dbReference type="InterPro" id="IPR013721">
    <property type="entry name" value="STAG"/>
</dbReference>
<dbReference type="GO" id="GO:0005634">
    <property type="term" value="C:nucleus"/>
    <property type="evidence" value="ECO:0007669"/>
    <property type="project" value="TreeGrafter"/>
</dbReference>
<dbReference type="EMBL" id="GL996527">
    <property type="protein sequence ID" value="EGV61665.1"/>
    <property type="molecule type" value="Genomic_DNA"/>
</dbReference>
<dbReference type="Pfam" id="PF08514">
    <property type="entry name" value="STAG"/>
    <property type="match status" value="1"/>
</dbReference>
<feature type="non-terminal residue" evidence="4">
    <location>
        <position position="464"/>
    </location>
</feature>
<dbReference type="KEGG" id="cten:18249042"/>
<dbReference type="PANTHER" id="PTHR11199">
    <property type="entry name" value="STROMAL ANTIGEN"/>
    <property type="match status" value="1"/>
</dbReference>
<proteinExistence type="predicted"/>
<reference evidence="4 5" key="1">
    <citation type="journal article" date="2011" name="Proc. Natl. Acad. Sci. U.S.A.">
        <title>Comparative genomics of xylose-fermenting fungi for enhanced biofuel production.</title>
        <authorList>
            <person name="Wohlbach D.J."/>
            <person name="Kuo A."/>
            <person name="Sato T.K."/>
            <person name="Potts K.M."/>
            <person name="Salamov A.A."/>
            <person name="LaButti K.M."/>
            <person name="Sun H."/>
            <person name="Clum A."/>
            <person name="Pangilinan J.L."/>
            <person name="Lindquist E.A."/>
            <person name="Lucas S."/>
            <person name="Lapidus A."/>
            <person name="Jin M."/>
            <person name="Gunawan C."/>
            <person name="Balan V."/>
            <person name="Dale B.E."/>
            <person name="Jeffries T.W."/>
            <person name="Zinkel R."/>
            <person name="Barry K.W."/>
            <person name="Grigoriev I.V."/>
            <person name="Gasch A.P."/>
        </authorList>
    </citation>
    <scope>NUCLEOTIDE SEQUENCE [LARGE SCALE GENOMIC DNA]</scope>
    <source>
        <strain evidence="5">ATCC 10573 / BCRC 21748 / CBS 615 / JCM 9827 / NBRC 10315 / NRRL Y-1498 / VKM Y-70</strain>
    </source>
</reference>
<evidence type="ECO:0000313" key="5">
    <source>
        <dbReference type="Proteomes" id="UP000000707"/>
    </source>
</evidence>
<name>G3B7V4_CANTC</name>
<dbReference type="OrthoDB" id="498590at2759"/>